<gene>
    <name evidence="2" type="ORF">KV110_32155</name>
</gene>
<dbReference type="InterPro" id="IPR053228">
    <property type="entry name" value="Stereospecific_Lipase"/>
</dbReference>
<dbReference type="Pfam" id="PF01674">
    <property type="entry name" value="Lipase_2"/>
    <property type="match status" value="1"/>
</dbReference>
<keyword evidence="3" id="KW-1185">Reference proteome</keyword>
<protein>
    <submittedName>
        <fullName evidence="2">Alpha/beta fold hydrolase</fullName>
    </submittedName>
</protein>
<dbReference type="PANTHER" id="PTHR37574">
    <property type="entry name" value="LIPASE B"/>
    <property type="match status" value="1"/>
</dbReference>
<dbReference type="Proteomes" id="UP000694257">
    <property type="component" value="Chromosome"/>
</dbReference>
<proteinExistence type="predicted"/>
<sequence>MTVAVVCAGFVLSPAVASAQPSARPHYPVSYEYRDAAVAEARNPAAAPLGANDWACKPSTLHAEPVVLVHGGGNTRLLDWSALAPLLANNGYCVFALTYGLLPNTPAPLGLVGGMTPIEHGAQELGDFTDRVLAATGADHVDIVDHSQGSLVSDYYAKFLGGADKIDRLISLGTLWHGTNTLESATLLTQRATEQGLPLSVDALMGPICPPCLQIQHDSAFIAKLTSGGAAVPGVTYTDIITSNDEFVIPYTSGYLPAPNATDHVIQDYCPGDRTEHTLLPYDTVAAQLVLNALDPSHAERPTCTSSPPNS</sequence>
<feature type="chain" id="PRO_5047270915" evidence="1">
    <location>
        <begin position="20"/>
        <end position="311"/>
    </location>
</feature>
<keyword evidence="2" id="KW-0378">Hydrolase</keyword>
<organism evidence="2 3">
    <name type="scientific">Nocardia iowensis</name>
    <dbReference type="NCBI Taxonomy" id="204891"/>
    <lineage>
        <taxon>Bacteria</taxon>
        <taxon>Bacillati</taxon>
        <taxon>Actinomycetota</taxon>
        <taxon>Actinomycetes</taxon>
        <taxon>Mycobacteriales</taxon>
        <taxon>Nocardiaceae</taxon>
        <taxon>Nocardia</taxon>
    </lineage>
</organism>
<dbReference type="EMBL" id="CP078145">
    <property type="protein sequence ID" value="QXN90056.1"/>
    <property type="molecule type" value="Genomic_DNA"/>
</dbReference>
<dbReference type="InterPro" id="IPR002918">
    <property type="entry name" value="Lipase_EstA/Esterase_EstB"/>
</dbReference>
<accession>A0ABX8RL58</accession>
<feature type="signal peptide" evidence="1">
    <location>
        <begin position="1"/>
        <end position="19"/>
    </location>
</feature>
<name>A0ABX8RL58_NOCIO</name>
<reference evidence="2 3" key="1">
    <citation type="submission" date="2021-07" db="EMBL/GenBank/DDBJ databases">
        <title>Whole Genome Sequence of Nocardia Iowensis.</title>
        <authorList>
            <person name="Lamm A."/>
            <person name="Collins-Fairclough A.M."/>
            <person name="Bunk B."/>
            <person name="Sproer C."/>
        </authorList>
    </citation>
    <scope>NUCLEOTIDE SEQUENCE [LARGE SCALE GENOMIC DNA]</scope>
    <source>
        <strain evidence="2 3">NRRL 5646</strain>
    </source>
</reference>
<dbReference type="GO" id="GO:0016787">
    <property type="term" value="F:hydrolase activity"/>
    <property type="evidence" value="ECO:0007669"/>
    <property type="project" value="UniProtKB-KW"/>
</dbReference>
<dbReference type="RefSeq" id="WP_218470928.1">
    <property type="nucleotide sequence ID" value="NZ_BAABJN010000006.1"/>
</dbReference>
<evidence type="ECO:0000313" key="2">
    <source>
        <dbReference type="EMBL" id="QXN90056.1"/>
    </source>
</evidence>
<keyword evidence="1" id="KW-0732">Signal</keyword>
<evidence type="ECO:0000313" key="3">
    <source>
        <dbReference type="Proteomes" id="UP000694257"/>
    </source>
</evidence>
<evidence type="ECO:0000256" key="1">
    <source>
        <dbReference type="SAM" id="SignalP"/>
    </source>
</evidence>
<dbReference type="PANTHER" id="PTHR37574:SF1">
    <property type="entry name" value="LIPASE B"/>
    <property type="match status" value="1"/>
</dbReference>